<protein>
    <submittedName>
        <fullName evidence="1">Uncharacterized protein</fullName>
    </submittedName>
</protein>
<reference evidence="1" key="1">
    <citation type="submission" date="2023-03" db="EMBL/GenBank/DDBJ databases">
        <title>Actinoallomurus iriomotensis NBRC 103681.</title>
        <authorList>
            <person name="Ichikawa N."/>
            <person name="Sato H."/>
            <person name="Tonouchi N."/>
        </authorList>
    </citation>
    <scope>NUCLEOTIDE SEQUENCE</scope>
    <source>
        <strain evidence="1">NBRC 103681</strain>
    </source>
</reference>
<dbReference type="EMBL" id="BSTJ01000003">
    <property type="protein sequence ID" value="GLY74896.1"/>
    <property type="molecule type" value="Genomic_DNA"/>
</dbReference>
<dbReference type="PROSITE" id="PS51318">
    <property type="entry name" value="TAT"/>
    <property type="match status" value="1"/>
</dbReference>
<name>A0A9W6RF17_9ACTN</name>
<dbReference type="InterPro" id="IPR006311">
    <property type="entry name" value="TAT_signal"/>
</dbReference>
<evidence type="ECO:0000313" key="2">
    <source>
        <dbReference type="Proteomes" id="UP001165135"/>
    </source>
</evidence>
<gene>
    <name evidence="1" type="ORF">Airi01_031630</name>
</gene>
<evidence type="ECO:0000313" key="1">
    <source>
        <dbReference type="EMBL" id="GLY74896.1"/>
    </source>
</evidence>
<comment type="caution">
    <text evidence="1">The sequence shown here is derived from an EMBL/GenBank/DDBJ whole genome shotgun (WGS) entry which is preliminary data.</text>
</comment>
<accession>A0A9W6RF17</accession>
<organism evidence="1 2">
    <name type="scientific">Actinoallomurus iriomotensis</name>
    <dbReference type="NCBI Taxonomy" id="478107"/>
    <lineage>
        <taxon>Bacteria</taxon>
        <taxon>Bacillati</taxon>
        <taxon>Actinomycetota</taxon>
        <taxon>Actinomycetes</taxon>
        <taxon>Streptosporangiales</taxon>
        <taxon>Thermomonosporaceae</taxon>
        <taxon>Actinoallomurus</taxon>
    </lineage>
</organism>
<dbReference type="Proteomes" id="UP001165135">
    <property type="component" value="Unassembled WGS sequence"/>
</dbReference>
<dbReference type="RefSeq" id="WP_285621143.1">
    <property type="nucleotide sequence ID" value="NZ_BSTJ01000003.1"/>
</dbReference>
<proteinExistence type="predicted"/>
<dbReference type="AlphaFoldDB" id="A0A9W6RF17"/>
<sequence length="1140" mass="123978">MPEHLNSESALWRRPISRRVVLASSSGLLMAAGLRSSERTLPRALVAGSATPTSSLHLVRPQDMLVLDFDFYNLAPAFDTDPPQLRRVDSSVLAYVVARFASQHVMEQTVFEDEKNPPAPGKASGRAVGPSRIVFVVPETVKSLPYNEDGLLQWWPWIMQAVTGPPNGSPPDDLHTDLLVVDWLHLTPERESTWAHATRPVTHGDRTELWHTRLAVRGTNGRPQESIPVPAPADAAIPKLRAVYYDAPAGDEATVFSALYPPHFVDPPKQIVQLAGNPTLGAYRPVNADLLSLSAAGATLDFEAQWIPTVGFELKRWEHHSWLGRDNKVVVEEYGFLFPFGHRAELISETKRQIDESGVAYLRQRLFIRITERVKTYAAPFQNWAGRAFPFTDITIRNTTLPDLPRELDPLLPGPPNATAPAFWIQDINAPKAGGGHSDVVFSLVATDLTGRRIEFTTPMAFMPADPARNTGDPLFTSVLGHYGSYDDIVGPAVNPRRVIDLRGQEIAYAKEPKPGVASFPTVRWYWGVEGPAGDVRPPLPPGAPQDGRDHAHVDSPLFYPRMFAAEAQVPAIDAVIGTGDPVFLVHDPTYLAHGFGHLAKLADSGNDPQIFVRVQTSVAAINTVVIKGDRTADSPVRRIVQNTMKAGGIASPNLAIGAISASSLGPISGLQDSVDKVQNSGKVDFKAYFSNLGDTLQQAALFGQIALGALFEDGEVSLHGPRIMKYTDFPKDKDGNPDYDAKPIGQTVTLEFRENVTPSPPLPLVISKDVSGNVLTQFILQCSNQINWVTKDEDTLNKAIAKIYGCLTDFTLDLNPILLIFTKFAFTYQLGKGPDCDPDLDSVQFKPPLDFVGALADLFRGGGDSAVAKARTKKRRSQALAPAADGKKAGFGFKLLKFDLTHIGVGVTFDIPSLPLGFFALDGLHIEAGVILPFNPAPFNLYADLPRARFAFGAPDDKFKVSVYGLGGGGHFEIEVSPRRIEKLEASIEVLGNVALDVLVAAGRVLIELGVFFRLEIKDYTDRPGTYTEVHLGGYVRVTGRLSVLGLISINAELYADIEYVNQDGVGSVWFHAHLTVSIDITFWHVSVGIEFTKTFGGASQANVPGGAVRALDAASAPPTFGDLVSRDDWRTYCASFAS</sequence>